<dbReference type="Pfam" id="PF00266">
    <property type="entry name" value="Aminotran_5"/>
    <property type="match status" value="1"/>
</dbReference>
<reference evidence="2" key="1">
    <citation type="submission" date="2019-09" db="EMBL/GenBank/DDBJ databases">
        <title>Characterisation of the sponge microbiome using genome-centric metagenomics.</title>
        <authorList>
            <person name="Engelberts J.P."/>
            <person name="Robbins S.J."/>
            <person name="De Goeij J.M."/>
            <person name="Aranda M."/>
            <person name="Bell S.C."/>
            <person name="Webster N.S."/>
        </authorList>
    </citation>
    <scope>NUCLEOTIDE SEQUENCE</scope>
    <source>
        <strain evidence="2">SB0664_bin_27</strain>
    </source>
</reference>
<gene>
    <name evidence="2" type="ORF">F4Y42_09040</name>
</gene>
<sequence>MLARTLVHITNDRGISVLLDRALAHGAISVDMRKLDCDSYAFSGYKYIMAPRGTGGFQVRRDSLP</sequence>
<feature type="domain" description="Aminotransferase class V" evidence="1">
    <location>
        <begin position="6"/>
        <end position="63"/>
    </location>
</feature>
<keyword evidence="2" id="KW-0808">Transferase</keyword>
<comment type="caution">
    <text evidence="2">The sequence shown here is derived from an EMBL/GenBank/DDBJ whole genome shotgun (WGS) entry which is preliminary data.</text>
</comment>
<dbReference type="GO" id="GO:0008483">
    <property type="term" value="F:transaminase activity"/>
    <property type="evidence" value="ECO:0007669"/>
    <property type="project" value="UniProtKB-KW"/>
</dbReference>
<proteinExistence type="predicted"/>
<dbReference type="InterPro" id="IPR015424">
    <property type="entry name" value="PyrdxlP-dep_Trfase"/>
</dbReference>
<dbReference type="Gene3D" id="3.40.640.10">
    <property type="entry name" value="Type I PLP-dependent aspartate aminotransferase-like (Major domain)"/>
    <property type="match status" value="1"/>
</dbReference>
<keyword evidence="2" id="KW-0032">Aminotransferase</keyword>
<name>A0A6B0YU97_9CHLR</name>
<evidence type="ECO:0000313" key="2">
    <source>
        <dbReference type="EMBL" id="MXY93579.1"/>
    </source>
</evidence>
<dbReference type="EMBL" id="VXRG01000074">
    <property type="protein sequence ID" value="MXY93579.1"/>
    <property type="molecule type" value="Genomic_DNA"/>
</dbReference>
<dbReference type="AlphaFoldDB" id="A0A6B0YU97"/>
<evidence type="ECO:0000259" key="1">
    <source>
        <dbReference type="Pfam" id="PF00266"/>
    </source>
</evidence>
<accession>A0A6B0YU97</accession>
<dbReference type="InterPro" id="IPR000192">
    <property type="entry name" value="Aminotrans_V_dom"/>
</dbReference>
<dbReference type="SUPFAM" id="SSF53383">
    <property type="entry name" value="PLP-dependent transferases"/>
    <property type="match status" value="1"/>
</dbReference>
<dbReference type="InterPro" id="IPR015421">
    <property type="entry name" value="PyrdxlP-dep_Trfase_major"/>
</dbReference>
<organism evidence="2">
    <name type="scientific">Caldilineaceae bacterium SB0664_bin_27</name>
    <dbReference type="NCBI Taxonomy" id="2605260"/>
    <lineage>
        <taxon>Bacteria</taxon>
        <taxon>Bacillati</taxon>
        <taxon>Chloroflexota</taxon>
        <taxon>Caldilineae</taxon>
        <taxon>Caldilineales</taxon>
        <taxon>Caldilineaceae</taxon>
    </lineage>
</organism>
<protein>
    <submittedName>
        <fullName evidence="2">Aminotransferase class V-fold PLP-dependent enzyme</fullName>
    </submittedName>
</protein>